<evidence type="ECO:0000313" key="2">
    <source>
        <dbReference type="EMBL" id="PVD34716.1"/>
    </source>
</evidence>
<feature type="compositionally biased region" description="Acidic residues" evidence="1">
    <location>
        <begin position="158"/>
        <end position="171"/>
    </location>
</feature>
<dbReference type="AlphaFoldDB" id="A0A2T7PMQ8"/>
<proteinExistence type="predicted"/>
<sequence length="171" mass="18739">MSLTPDKYCGERTNSAEVDPSFQQAYRRIRDLILENPVIRRDTSVQHADINQRTLTQCIHDISATADGAVSTTDGKEWTWNVGSGTLGSAERAASEYAKMASQVLHPLYRSWLAALPVTAPPLPFPGTPFLKSPPLQSFCNAEIMSSCPSEEHAISLSDEDVDTDDAMLNI</sequence>
<evidence type="ECO:0000256" key="1">
    <source>
        <dbReference type="SAM" id="MobiDB-lite"/>
    </source>
</evidence>
<name>A0A2T7PMQ8_POMCA</name>
<accession>A0A2T7PMQ8</accession>
<dbReference type="Proteomes" id="UP000245119">
    <property type="component" value="Linkage Group LG3"/>
</dbReference>
<dbReference type="EMBL" id="PZQS01000003">
    <property type="protein sequence ID" value="PVD34716.1"/>
    <property type="molecule type" value="Genomic_DNA"/>
</dbReference>
<evidence type="ECO:0000313" key="3">
    <source>
        <dbReference type="Proteomes" id="UP000245119"/>
    </source>
</evidence>
<keyword evidence="3" id="KW-1185">Reference proteome</keyword>
<organism evidence="2 3">
    <name type="scientific">Pomacea canaliculata</name>
    <name type="common">Golden apple snail</name>
    <dbReference type="NCBI Taxonomy" id="400727"/>
    <lineage>
        <taxon>Eukaryota</taxon>
        <taxon>Metazoa</taxon>
        <taxon>Spiralia</taxon>
        <taxon>Lophotrochozoa</taxon>
        <taxon>Mollusca</taxon>
        <taxon>Gastropoda</taxon>
        <taxon>Caenogastropoda</taxon>
        <taxon>Architaenioglossa</taxon>
        <taxon>Ampullarioidea</taxon>
        <taxon>Ampullariidae</taxon>
        <taxon>Pomacea</taxon>
    </lineage>
</organism>
<comment type="caution">
    <text evidence="2">The sequence shown here is derived from an EMBL/GenBank/DDBJ whole genome shotgun (WGS) entry which is preliminary data.</text>
</comment>
<reference evidence="2 3" key="1">
    <citation type="submission" date="2018-04" db="EMBL/GenBank/DDBJ databases">
        <title>The genome of golden apple snail Pomacea canaliculata provides insight into stress tolerance and invasive adaptation.</title>
        <authorList>
            <person name="Liu C."/>
            <person name="Liu B."/>
            <person name="Ren Y."/>
            <person name="Zhang Y."/>
            <person name="Wang H."/>
            <person name="Li S."/>
            <person name="Jiang F."/>
            <person name="Yin L."/>
            <person name="Zhang G."/>
            <person name="Qian W."/>
            <person name="Fan W."/>
        </authorList>
    </citation>
    <scope>NUCLEOTIDE SEQUENCE [LARGE SCALE GENOMIC DNA]</scope>
    <source>
        <strain evidence="2">SZHN2017</strain>
        <tissue evidence="2">Muscle</tissue>
    </source>
</reference>
<dbReference type="OrthoDB" id="3225452at2759"/>
<gene>
    <name evidence="2" type="ORF">C0Q70_05993</name>
</gene>
<protein>
    <submittedName>
        <fullName evidence="2">Uncharacterized protein</fullName>
    </submittedName>
</protein>
<feature type="region of interest" description="Disordered" evidence="1">
    <location>
        <begin position="152"/>
        <end position="171"/>
    </location>
</feature>